<keyword evidence="1" id="KW-1133">Transmembrane helix</keyword>
<keyword evidence="1" id="KW-0812">Transmembrane</keyword>
<feature type="chain" id="PRO_5004567650" evidence="2">
    <location>
        <begin position="19"/>
        <end position="456"/>
    </location>
</feature>
<dbReference type="GeneID" id="25029467"/>
<dbReference type="RefSeq" id="XP_013018357.1">
    <property type="nucleotide sequence ID" value="XM_013162903.1"/>
</dbReference>
<feature type="transmembrane region" description="Helical" evidence="1">
    <location>
        <begin position="404"/>
        <end position="425"/>
    </location>
</feature>
<evidence type="ECO:0000313" key="4">
    <source>
        <dbReference type="Proteomes" id="UP000016088"/>
    </source>
</evidence>
<evidence type="ECO:0000256" key="1">
    <source>
        <dbReference type="SAM" id="Phobius"/>
    </source>
</evidence>
<protein>
    <submittedName>
        <fullName evidence="3">Uncharacterized protein</fullName>
    </submittedName>
</protein>
<dbReference type="OMA" id="CKHAYSH"/>
<sequence length="456" mass="52573">MLLSCGLSILLFAGACVASVPDQNLNAFIDDKSKCPSNSNQSPVRFEDKMVFLPVNKTHQAFFSLEYIIPNNDPDHEPAYADIIQKSNSNGTVHYSILKLQDLFQGLKHSIDGNDDYNTLKNSVTQGFLDHGFINNYDLKAIVGPNHFKRNITKPCTVFFFGYQQIEPTDCNPLPIIRFDYNSYDELFTKSEHTVFVGLSVVTSLIGLYWLLRCLWRPKSLSFTQFLLLVWYSAFLVNHPIKRTFYSDEILSNRDISVLLPIFSSLFGDAFERPLFNSLVLALTLGMGYLRPSSKKLVFLILFLNWIQSLFIFFAPLMFPVLDFKDSAIASVLQFAWKLFNLYYIPFLLTIRMAVVYRMHCKHAYSHGDQYTKAKRFVSLVFLSIFVSIVIYVHYAPFYNTSREVLKCIVGTLFFQILAYCFSSYNNSGYGYKEKHLKNHIPTYKDDPEMNLSVYE</sequence>
<evidence type="ECO:0000256" key="2">
    <source>
        <dbReference type="SAM" id="SignalP"/>
    </source>
</evidence>
<organism evidence="3 4">
    <name type="scientific">Schizosaccharomyces octosporus (strain yFS286)</name>
    <name type="common">Fission yeast</name>
    <name type="synonym">Octosporomyces octosporus</name>
    <dbReference type="NCBI Taxonomy" id="483514"/>
    <lineage>
        <taxon>Eukaryota</taxon>
        <taxon>Fungi</taxon>
        <taxon>Dikarya</taxon>
        <taxon>Ascomycota</taxon>
        <taxon>Taphrinomycotina</taxon>
        <taxon>Schizosaccharomycetes</taxon>
        <taxon>Schizosaccharomycetales</taxon>
        <taxon>Schizosaccharomycetaceae</taxon>
        <taxon>Schizosaccharomyces</taxon>
    </lineage>
</organism>
<proteinExistence type="predicted"/>
<keyword evidence="4" id="KW-1185">Reference proteome</keyword>
<keyword evidence="2" id="KW-0732">Signal</keyword>
<dbReference type="Proteomes" id="UP000016088">
    <property type="component" value="Unassembled WGS sequence"/>
</dbReference>
<dbReference type="EMBL" id="KE503207">
    <property type="protein sequence ID" value="EPX72721.1"/>
    <property type="molecule type" value="Genomic_DNA"/>
</dbReference>
<accession>S9PUB1</accession>
<feature type="signal peptide" evidence="2">
    <location>
        <begin position="1"/>
        <end position="18"/>
    </location>
</feature>
<dbReference type="HOGENOM" id="CLU_600139_0_0_1"/>
<evidence type="ECO:0000313" key="3">
    <source>
        <dbReference type="EMBL" id="EPX72721.1"/>
    </source>
</evidence>
<keyword evidence="1" id="KW-0472">Membrane</keyword>
<feature type="transmembrane region" description="Helical" evidence="1">
    <location>
        <begin position="297"/>
        <end position="319"/>
    </location>
</feature>
<reference evidence="3 4" key="1">
    <citation type="journal article" date="2011" name="Science">
        <title>Comparative functional genomics of the fission yeasts.</title>
        <authorList>
            <person name="Rhind N."/>
            <person name="Chen Z."/>
            <person name="Yassour M."/>
            <person name="Thompson D.A."/>
            <person name="Haas B.J."/>
            <person name="Habib N."/>
            <person name="Wapinski I."/>
            <person name="Roy S."/>
            <person name="Lin M.F."/>
            <person name="Heiman D.I."/>
            <person name="Young S.K."/>
            <person name="Furuya K."/>
            <person name="Guo Y."/>
            <person name="Pidoux A."/>
            <person name="Chen H.M."/>
            <person name="Robbertse B."/>
            <person name="Goldberg J.M."/>
            <person name="Aoki K."/>
            <person name="Bayne E.H."/>
            <person name="Berlin A.M."/>
            <person name="Desjardins C.A."/>
            <person name="Dobbs E."/>
            <person name="Dukaj L."/>
            <person name="Fan L."/>
            <person name="FitzGerald M.G."/>
            <person name="French C."/>
            <person name="Gujja S."/>
            <person name="Hansen K."/>
            <person name="Keifenheim D."/>
            <person name="Levin J.Z."/>
            <person name="Mosher R.A."/>
            <person name="Mueller C.A."/>
            <person name="Pfiffner J."/>
            <person name="Priest M."/>
            <person name="Russ C."/>
            <person name="Smialowska A."/>
            <person name="Swoboda P."/>
            <person name="Sykes S.M."/>
            <person name="Vaughn M."/>
            <person name="Vengrova S."/>
            <person name="Yoder R."/>
            <person name="Zeng Q."/>
            <person name="Allshire R."/>
            <person name="Baulcombe D."/>
            <person name="Birren B.W."/>
            <person name="Brown W."/>
            <person name="Ekwall K."/>
            <person name="Kellis M."/>
            <person name="Leatherwood J."/>
            <person name="Levin H."/>
            <person name="Margalit H."/>
            <person name="Martienssen R."/>
            <person name="Nieduszynski C.A."/>
            <person name="Spatafora J.W."/>
            <person name="Friedman N."/>
            <person name="Dalgaard J.Z."/>
            <person name="Baumann P."/>
            <person name="Niki H."/>
            <person name="Regev A."/>
            <person name="Nusbaum C."/>
        </authorList>
    </citation>
    <scope>NUCLEOTIDE SEQUENCE [LARGE SCALE GENOMIC DNA]</scope>
    <source>
        <strain evidence="4">yFS286</strain>
    </source>
</reference>
<feature type="transmembrane region" description="Helical" evidence="1">
    <location>
        <begin position="339"/>
        <end position="357"/>
    </location>
</feature>
<dbReference type="VEuPathDB" id="FungiDB:SOCG_00483"/>
<feature type="transmembrane region" description="Helical" evidence="1">
    <location>
        <begin position="377"/>
        <end position="398"/>
    </location>
</feature>
<gene>
    <name evidence="3" type="ORF">SOCG_00483</name>
</gene>
<name>S9PUB1_SCHOY</name>
<dbReference type="OrthoDB" id="5407102at2759"/>
<feature type="transmembrane region" description="Helical" evidence="1">
    <location>
        <begin position="193"/>
        <end position="211"/>
    </location>
</feature>
<dbReference type="AlphaFoldDB" id="S9PUB1"/>